<dbReference type="Proteomes" id="UP000254412">
    <property type="component" value="Unassembled WGS sequence"/>
</dbReference>
<name>A0A291JJR1_9STAP</name>
<dbReference type="InterPro" id="IPR050312">
    <property type="entry name" value="IolE/XylAMocC-like"/>
</dbReference>
<evidence type="ECO:0000313" key="3">
    <source>
        <dbReference type="Proteomes" id="UP000254412"/>
    </source>
</evidence>
<protein>
    <submittedName>
        <fullName evidence="2">Sugar phosphate isomerase epimerase</fullName>
    </submittedName>
</protein>
<dbReference type="EMBL" id="UHDS01000001">
    <property type="protein sequence ID" value="SUM55145.1"/>
    <property type="molecule type" value="Genomic_DNA"/>
</dbReference>
<dbReference type="SUPFAM" id="SSF51658">
    <property type="entry name" value="Xylose isomerase-like"/>
    <property type="match status" value="1"/>
</dbReference>
<dbReference type="GeneID" id="66776888"/>
<dbReference type="RefSeq" id="WP_096809742.1">
    <property type="nucleotide sequence ID" value="NZ_BMCF01000002.1"/>
</dbReference>
<keyword evidence="2" id="KW-0413">Isomerase</keyword>
<accession>A0A291JJR1</accession>
<dbReference type="AlphaFoldDB" id="A0A291JJR1"/>
<dbReference type="Gene3D" id="3.20.20.150">
    <property type="entry name" value="Divalent-metal-dependent TIM barrel enzymes"/>
    <property type="match status" value="1"/>
</dbReference>
<sequence>MTTNQIGVQMMMLKQKVQEEGLYNVLKKVSNLGYNAVEISQIEMNTQNIEEMKQAINDFGMNIAAMSCGVEDISEDQKYPGDTLKNDFDKIVADCKAVDCSILRIGMLPINYMGTKESTLEFAEICDSYAKRLKEEGIDLYYHAHNLEFVQYDGQFMLDLMRDHTHYLGFELDVHWIWRAGLNPIEVIPNYANRIRAIHLKDYRIGEIDMSQYPGEGNEKVYYMLHMITQFAELGQGTLPLKEIIEVGRESGSEYFFVEQDELYGADPYDCLTISRDHLNDLGYQSWF</sequence>
<evidence type="ECO:0000259" key="1">
    <source>
        <dbReference type="Pfam" id="PF01261"/>
    </source>
</evidence>
<reference evidence="2 3" key="1">
    <citation type="submission" date="2018-06" db="EMBL/GenBank/DDBJ databases">
        <authorList>
            <consortium name="Pathogen Informatics"/>
            <person name="Doyle S."/>
        </authorList>
    </citation>
    <scope>NUCLEOTIDE SEQUENCE [LARGE SCALE GENOMIC DNA]</scope>
    <source>
        <strain evidence="2 3">NCTC13834</strain>
    </source>
</reference>
<evidence type="ECO:0000313" key="2">
    <source>
        <dbReference type="EMBL" id="SUM55145.1"/>
    </source>
</evidence>
<dbReference type="InterPro" id="IPR013022">
    <property type="entry name" value="Xyl_isomerase-like_TIM-brl"/>
</dbReference>
<dbReference type="Pfam" id="PF01261">
    <property type="entry name" value="AP_endonuc_2"/>
    <property type="match status" value="1"/>
</dbReference>
<dbReference type="PANTHER" id="PTHR12110">
    <property type="entry name" value="HYDROXYPYRUVATE ISOMERASE"/>
    <property type="match status" value="1"/>
</dbReference>
<dbReference type="PANTHER" id="PTHR12110:SF41">
    <property type="entry name" value="INOSOSE DEHYDRATASE"/>
    <property type="match status" value="1"/>
</dbReference>
<organism evidence="2 3">
    <name type="scientific">Staphylococcus nepalensis</name>
    <dbReference type="NCBI Taxonomy" id="214473"/>
    <lineage>
        <taxon>Bacteria</taxon>
        <taxon>Bacillati</taxon>
        <taxon>Bacillota</taxon>
        <taxon>Bacilli</taxon>
        <taxon>Bacillales</taxon>
        <taxon>Staphylococcaceae</taxon>
        <taxon>Staphylococcus</taxon>
    </lineage>
</organism>
<gene>
    <name evidence="2" type="ORF">NCTC13834_01504</name>
</gene>
<proteinExistence type="predicted"/>
<dbReference type="InterPro" id="IPR036237">
    <property type="entry name" value="Xyl_isomerase-like_sf"/>
</dbReference>
<dbReference type="GO" id="GO:0016853">
    <property type="term" value="F:isomerase activity"/>
    <property type="evidence" value="ECO:0007669"/>
    <property type="project" value="UniProtKB-KW"/>
</dbReference>
<dbReference type="KEGG" id="snl:BJD96_07215"/>
<feature type="domain" description="Xylose isomerase-like TIM barrel" evidence="1">
    <location>
        <begin position="27"/>
        <end position="259"/>
    </location>
</feature>